<evidence type="ECO:0000256" key="4">
    <source>
        <dbReference type="ARBA" id="ARBA00022729"/>
    </source>
</evidence>
<sequence length="543" mass="54549">MLSTRMRRFAVLGITTAVGASLLLVSPAQAAPGDVVVINDPGLARCLTGVTGGTTGALTEGQLAAITTIDCGSLLYPVSSLEGIQKAPNLTSITIRDQNVSDLSPLAALPNLSSLTLSGNQITDLQPLTGLASLGVLDVSNNNLSVVPSFARSGKLARVDVSGNHLLDVSGFSGVFAGGVKAASQKVTLPSVELNTPSPLTLLDADGSVPTPTAVAAGVTFVQGTITYTDPALVGTTQVTEFVPSSTSGTLSVSVTQNVVRNLGAPVTIADKALQSCVATELSGGPITEVTLTDITSLACPAGSLTSLEGVEKMVNLQSLAVAENTIVDLSPVTGLPLLAEVNVGENAVTDLSPLGTLPALTTADVSGNKVSDVSALAGAAKLAVLDVSDNRVADLSALAPLSAAVLATNQSIQLSDAVVGTPFAFRLLDSRRAVPGISALATGATYDGKSLLYGLNSLVGAQSFNFTDPSGSFTGRVQQNVVAAQLTDAPQSQLVRVQPTKATAIRSLASTGASEASVLLAVGAGALLAGAAVVVAARRRRV</sequence>
<dbReference type="Proteomes" id="UP000318331">
    <property type="component" value="Unassembled WGS sequence"/>
</dbReference>
<evidence type="ECO:0000259" key="9">
    <source>
        <dbReference type="PROSITE" id="PS50847"/>
    </source>
</evidence>
<keyword evidence="4 8" id="KW-0732">Signal</keyword>
<dbReference type="PROSITE" id="PS50847">
    <property type="entry name" value="GRAM_POS_ANCHORING"/>
    <property type="match status" value="1"/>
</dbReference>
<evidence type="ECO:0000256" key="2">
    <source>
        <dbReference type="ARBA" id="ARBA00022525"/>
    </source>
</evidence>
<dbReference type="SUPFAM" id="SSF52058">
    <property type="entry name" value="L domain-like"/>
    <property type="match status" value="1"/>
</dbReference>
<keyword evidence="7" id="KW-1133">Transmembrane helix</keyword>
<dbReference type="OrthoDB" id="5184021at2"/>
<keyword evidence="1" id="KW-0134">Cell wall</keyword>
<dbReference type="EMBL" id="VFPN01000004">
    <property type="protein sequence ID" value="TQM57664.1"/>
    <property type="molecule type" value="Genomic_DNA"/>
</dbReference>
<dbReference type="PROSITE" id="PS51450">
    <property type="entry name" value="LRR"/>
    <property type="match status" value="2"/>
</dbReference>
<dbReference type="NCBIfam" id="TIGR01167">
    <property type="entry name" value="LPXTG_anchor"/>
    <property type="match status" value="1"/>
</dbReference>
<feature type="chain" id="PRO_5021844611" evidence="8">
    <location>
        <begin position="31"/>
        <end position="543"/>
    </location>
</feature>
<comment type="caution">
    <text evidence="10">The sequence shown here is derived from an EMBL/GenBank/DDBJ whole genome shotgun (WGS) entry which is preliminary data.</text>
</comment>
<dbReference type="SMART" id="SM00369">
    <property type="entry name" value="LRR_TYP"/>
    <property type="match status" value="4"/>
</dbReference>
<keyword evidence="7" id="KW-0472">Membrane</keyword>
<evidence type="ECO:0000256" key="5">
    <source>
        <dbReference type="ARBA" id="ARBA00022737"/>
    </source>
</evidence>
<evidence type="ECO:0000256" key="7">
    <source>
        <dbReference type="SAM" id="Phobius"/>
    </source>
</evidence>
<feature type="transmembrane region" description="Helical" evidence="7">
    <location>
        <begin position="517"/>
        <end position="538"/>
    </location>
</feature>
<dbReference type="InterPro" id="IPR019931">
    <property type="entry name" value="LPXTG_anchor"/>
</dbReference>
<name>A0A543HH54_9MICO</name>
<dbReference type="InterPro" id="IPR032675">
    <property type="entry name" value="LRR_dom_sf"/>
</dbReference>
<dbReference type="PANTHER" id="PTHR46652:SF3">
    <property type="entry name" value="LEUCINE-RICH REPEAT-CONTAINING PROTEIN 9"/>
    <property type="match status" value="1"/>
</dbReference>
<evidence type="ECO:0000313" key="10">
    <source>
        <dbReference type="EMBL" id="TQM57664.1"/>
    </source>
</evidence>
<keyword evidence="2" id="KW-0964">Secreted</keyword>
<keyword evidence="7" id="KW-0812">Transmembrane</keyword>
<dbReference type="PANTHER" id="PTHR46652">
    <property type="entry name" value="LEUCINE-RICH REPEAT AND IQ DOMAIN-CONTAINING PROTEIN 1-RELATED"/>
    <property type="match status" value="1"/>
</dbReference>
<dbReference type="InterPro" id="IPR050836">
    <property type="entry name" value="SDS22/Internalin_LRR"/>
</dbReference>
<feature type="signal peptide" evidence="8">
    <location>
        <begin position="1"/>
        <end position="30"/>
    </location>
</feature>
<dbReference type="InterPro" id="IPR003591">
    <property type="entry name" value="Leu-rich_rpt_typical-subtyp"/>
</dbReference>
<dbReference type="AlphaFoldDB" id="A0A543HH54"/>
<dbReference type="RefSeq" id="WP_141918941.1">
    <property type="nucleotide sequence ID" value="NZ_BAAAYS010000015.1"/>
</dbReference>
<proteinExistence type="predicted"/>
<dbReference type="Gene3D" id="3.80.10.10">
    <property type="entry name" value="Ribonuclease Inhibitor"/>
    <property type="match status" value="2"/>
</dbReference>
<keyword evidence="3" id="KW-0433">Leucine-rich repeat</keyword>
<evidence type="ECO:0000256" key="6">
    <source>
        <dbReference type="ARBA" id="ARBA00023088"/>
    </source>
</evidence>
<feature type="domain" description="Gram-positive cocci surface proteins LPxTG" evidence="9">
    <location>
        <begin position="509"/>
        <end position="543"/>
    </location>
</feature>
<evidence type="ECO:0000256" key="3">
    <source>
        <dbReference type="ARBA" id="ARBA00022614"/>
    </source>
</evidence>
<keyword evidence="5" id="KW-0677">Repeat</keyword>
<reference evidence="10 11" key="1">
    <citation type="submission" date="2019-06" db="EMBL/GenBank/DDBJ databases">
        <title>Sequencing the genomes of 1000 actinobacteria strains.</title>
        <authorList>
            <person name="Klenk H.-P."/>
        </authorList>
    </citation>
    <scope>NUCLEOTIDE SEQUENCE [LARGE SCALE GENOMIC DNA]</scope>
    <source>
        <strain evidence="10 11">DSM 18031</strain>
    </source>
</reference>
<evidence type="ECO:0000313" key="11">
    <source>
        <dbReference type="Proteomes" id="UP000318331"/>
    </source>
</evidence>
<evidence type="ECO:0000256" key="8">
    <source>
        <dbReference type="SAM" id="SignalP"/>
    </source>
</evidence>
<protein>
    <submittedName>
        <fullName evidence="10">LPXTG-motif cell wall-anchored protein</fullName>
    </submittedName>
</protein>
<dbReference type="InterPro" id="IPR001611">
    <property type="entry name" value="Leu-rich_rpt"/>
</dbReference>
<keyword evidence="11" id="KW-1185">Reference proteome</keyword>
<gene>
    <name evidence="10" type="ORF">FB466_2660</name>
</gene>
<dbReference type="Pfam" id="PF13855">
    <property type="entry name" value="LRR_8"/>
    <property type="match status" value="1"/>
</dbReference>
<accession>A0A543HH54</accession>
<organism evidence="10 11">
    <name type="scientific">Klugiella xanthotipulae</name>
    <dbReference type="NCBI Taxonomy" id="244735"/>
    <lineage>
        <taxon>Bacteria</taxon>
        <taxon>Bacillati</taxon>
        <taxon>Actinomycetota</taxon>
        <taxon>Actinomycetes</taxon>
        <taxon>Micrococcales</taxon>
        <taxon>Microbacteriaceae</taxon>
        <taxon>Klugiella</taxon>
    </lineage>
</organism>
<evidence type="ECO:0000256" key="1">
    <source>
        <dbReference type="ARBA" id="ARBA00022512"/>
    </source>
</evidence>
<keyword evidence="6" id="KW-0572">Peptidoglycan-anchor</keyword>